<evidence type="ECO:0000313" key="3">
    <source>
        <dbReference type="EMBL" id="RAJ09746.1"/>
    </source>
</evidence>
<evidence type="ECO:0000259" key="2">
    <source>
        <dbReference type="Pfam" id="PF09832"/>
    </source>
</evidence>
<feature type="domain" description="DUF2059" evidence="2">
    <location>
        <begin position="81"/>
        <end position="138"/>
    </location>
</feature>
<proteinExistence type="predicted"/>
<evidence type="ECO:0000256" key="1">
    <source>
        <dbReference type="SAM" id="SignalP"/>
    </source>
</evidence>
<dbReference type="InterPro" id="IPR018637">
    <property type="entry name" value="DUF2059"/>
</dbReference>
<gene>
    <name evidence="3" type="ORF">DEU50_101485</name>
</gene>
<dbReference type="Pfam" id="PF09832">
    <property type="entry name" value="DUF2059"/>
    <property type="match status" value="1"/>
</dbReference>
<dbReference type="RefSeq" id="WP_111587584.1">
    <property type="nucleotide sequence ID" value="NZ_CAWNWF010000001.1"/>
</dbReference>
<evidence type="ECO:0000313" key="4">
    <source>
        <dbReference type="Proteomes" id="UP000249422"/>
    </source>
</evidence>
<accession>A0AAX1PPC8</accession>
<organism evidence="3 4">
    <name type="scientific">Aeromonas salmonicida</name>
    <dbReference type="NCBI Taxonomy" id="645"/>
    <lineage>
        <taxon>Bacteria</taxon>
        <taxon>Pseudomonadati</taxon>
        <taxon>Pseudomonadota</taxon>
        <taxon>Gammaproteobacteria</taxon>
        <taxon>Aeromonadales</taxon>
        <taxon>Aeromonadaceae</taxon>
        <taxon>Aeromonas</taxon>
    </lineage>
</organism>
<feature type="chain" id="PRO_5043679328" description="DUF2059 domain-containing protein" evidence="1">
    <location>
        <begin position="21"/>
        <end position="153"/>
    </location>
</feature>
<comment type="caution">
    <text evidence="3">The sequence shown here is derived from an EMBL/GenBank/DDBJ whole genome shotgun (WGS) entry which is preliminary data.</text>
</comment>
<feature type="signal peptide" evidence="1">
    <location>
        <begin position="1"/>
        <end position="20"/>
    </location>
</feature>
<dbReference type="Proteomes" id="UP000249422">
    <property type="component" value="Unassembled WGS sequence"/>
</dbReference>
<dbReference type="EMBL" id="QLLM01000001">
    <property type="protein sequence ID" value="RAJ09746.1"/>
    <property type="molecule type" value="Genomic_DNA"/>
</dbReference>
<dbReference type="AlphaFoldDB" id="A0AAX1PPC8"/>
<reference evidence="3 4" key="1">
    <citation type="submission" date="2018-06" db="EMBL/GenBank/DDBJ databases">
        <title>Freshwater and sediment microbial communities from various areas in North America, analyzing microbe dynamics in response to fracking.</title>
        <authorList>
            <person name="Lamendella R."/>
        </authorList>
    </citation>
    <scope>NUCLEOTIDE SEQUENCE [LARGE SCALE GENOMIC DNA]</scope>
    <source>
        <strain evidence="3 4">17</strain>
    </source>
</reference>
<protein>
    <recommendedName>
        <fullName evidence="2">DUF2059 domain-containing protein</fullName>
    </recommendedName>
</protein>
<name>A0AAX1PPC8_AERSA</name>
<dbReference type="PROSITE" id="PS51257">
    <property type="entry name" value="PROKAR_LIPOPROTEIN"/>
    <property type="match status" value="1"/>
</dbReference>
<sequence length="153" mass="17131">MLLVKRGVVIALLWSGCVWADPAQDLVNLINSEQQAEQLQAQLQAQLIPLIIRGAGEHAQELAKHRDVLEAWFGRYLSWPAMSAEVAAIYRKHFTDAELKELIAFYQSPVGKKSLDTMPAIFQESSLVGKSMAERNMPALQIMLDEAKRQATK</sequence>
<keyword evidence="1" id="KW-0732">Signal</keyword>